<dbReference type="PANTHER" id="PTHR30344">
    <property type="entry name" value="6-PHOSPHOGLUCONOLACTONASE-RELATED"/>
    <property type="match status" value="1"/>
</dbReference>
<dbReference type="Gene3D" id="2.130.10.10">
    <property type="entry name" value="YVTN repeat-like/Quinoprotein amine dehydrogenase"/>
    <property type="match status" value="1"/>
</dbReference>
<protein>
    <recommendedName>
        <fullName evidence="5">Isomerase YbhE</fullName>
    </recommendedName>
</protein>
<comment type="caution">
    <text evidence="3">The sequence shown here is derived from an EMBL/GenBank/DDBJ whole genome shotgun (WGS) entry which is preliminary data.</text>
</comment>
<evidence type="ECO:0008006" key="5">
    <source>
        <dbReference type="Google" id="ProtNLM"/>
    </source>
</evidence>
<reference evidence="3" key="1">
    <citation type="submission" date="2023-04" db="EMBL/GenBank/DDBJ databases">
        <title>Black Yeasts Isolated from many extreme environments.</title>
        <authorList>
            <person name="Coleine C."/>
            <person name="Stajich J.E."/>
            <person name="Selbmann L."/>
        </authorList>
    </citation>
    <scope>NUCLEOTIDE SEQUENCE</scope>
    <source>
        <strain evidence="3">CCFEE 5312</strain>
    </source>
</reference>
<feature type="signal peptide" evidence="2">
    <location>
        <begin position="1"/>
        <end position="16"/>
    </location>
</feature>
<dbReference type="PANTHER" id="PTHR30344:SF1">
    <property type="entry name" value="6-PHOSPHOGLUCONOLACTONASE"/>
    <property type="match status" value="1"/>
</dbReference>
<dbReference type="AlphaFoldDB" id="A0AAJ0D5A6"/>
<dbReference type="InterPro" id="IPR011045">
    <property type="entry name" value="N2O_reductase_N"/>
</dbReference>
<evidence type="ECO:0000313" key="3">
    <source>
        <dbReference type="EMBL" id="KAK3046233.1"/>
    </source>
</evidence>
<evidence type="ECO:0000256" key="1">
    <source>
        <dbReference type="ARBA" id="ARBA00005564"/>
    </source>
</evidence>
<dbReference type="InterPro" id="IPR050282">
    <property type="entry name" value="Cycloisomerase_2"/>
</dbReference>
<accession>A0AAJ0D5A6</accession>
<dbReference type="InterPro" id="IPR019405">
    <property type="entry name" value="Lactonase_7-beta_prop"/>
</dbReference>
<proteinExistence type="inferred from homology"/>
<dbReference type="Pfam" id="PF10282">
    <property type="entry name" value="Lactonase"/>
    <property type="match status" value="1"/>
</dbReference>
<dbReference type="Proteomes" id="UP001271007">
    <property type="component" value="Unassembled WGS sequence"/>
</dbReference>
<comment type="similarity">
    <text evidence="1">Belongs to the cycloisomerase 2 family.</text>
</comment>
<name>A0AAJ0D5A6_9PEZI</name>
<evidence type="ECO:0000256" key="2">
    <source>
        <dbReference type="SAM" id="SignalP"/>
    </source>
</evidence>
<feature type="chain" id="PRO_5042521493" description="Isomerase YbhE" evidence="2">
    <location>
        <begin position="17"/>
        <end position="403"/>
    </location>
</feature>
<dbReference type="GO" id="GO:0017057">
    <property type="term" value="F:6-phosphogluconolactonase activity"/>
    <property type="evidence" value="ECO:0007669"/>
    <property type="project" value="TreeGrafter"/>
</dbReference>
<gene>
    <name evidence="3" type="ORF">LTR09_012258</name>
</gene>
<keyword evidence="2" id="KW-0732">Signal</keyword>
<organism evidence="3 4">
    <name type="scientific">Extremus antarcticus</name>
    <dbReference type="NCBI Taxonomy" id="702011"/>
    <lineage>
        <taxon>Eukaryota</taxon>
        <taxon>Fungi</taxon>
        <taxon>Dikarya</taxon>
        <taxon>Ascomycota</taxon>
        <taxon>Pezizomycotina</taxon>
        <taxon>Dothideomycetes</taxon>
        <taxon>Dothideomycetidae</taxon>
        <taxon>Mycosphaerellales</taxon>
        <taxon>Extremaceae</taxon>
        <taxon>Extremus</taxon>
    </lineage>
</organism>
<keyword evidence="4" id="KW-1185">Reference proteome</keyword>
<sequence length="403" mass="42409">MFSQAALAINIALAVATNIFVADYSGQITTLALTESKGNYTVTETSVNKDCAPNPSWLTLDADRGLLFCLNEGLTSPNGSLSSFTIGTNGRLTSVKNATTISGPVSGVIYGNPAGPRAIALAHYAGSAISSWLLTGHGNFKHNQDLTFTLDGPAPDPARQDAPHEHQAILDPTSQYILVPDLGADLVRVFSWDDATLKLTALEPLKPAPASGPRHAAFWNPYSVACEGCTTYLYVVGELSSTVTSYAVSYKPNGGGLSFDQVYKSTTYGLLNLPPGTAPAEVHVSPDNKYLTISNRNDTAFTLAEPDGTIVKSDSLSTFALQDDGSLVWHQLWPAGGSFPRHYSMNAPGTLVAVGLQNDALVAILQRDPSTGLIGEPIARIPVGGNVTCVVFDEQKALGVLGG</sequence>
<dbReference type="EMBL" id="JAWDJX010000104">
    <property type="protein sequence ID" value="KAK3046233.1"/>
    <property type="molecule type" value="Genomic_DNA"/>
</dbReference>
<dbReference type="SUPFAM" id="SSF50974">
    <property type="entry name" value="Nitrous oxide reductase, N-terminal domain"/>
    <property type="match status" value="1"/>
</dbReference>
<evidence type="ECO:0000313" key="4">
    <source>
        <dbReference type="Proteomes" id="UP001271007"/>
    </source>
</evidence>
<dbReference type="InterPro" id="IPR015943">
    <property type="entry name" value="WD40/YVTN_repeat-like_dom_sf"/>
</dbReference>